<dbReference type="GO" id="GO:0003755">
    <property type="term" value="F:peptidyl-prolyl cis-trans isomerase activity"/>
    <property type="evidence" value="ECO:0007669"/>
    <property type="project" value="UniProtKB-KW"/>
</dbReference>
<dbReference type="InterPro" id="IPR008880">
    <property type="entry name" value="Trigger_fac_C"/>
</dbReference>
<keyword evidence="6" id="KW-0143">Chaperone</keyword>
<feature type="coiled-coil region" evidence="11">
    <location>
        <begin position="157"/>
        <end position="191"/>
    </location>
</feature>
<keyword evidence="4" id="KW-0132">Cell division</keyword>
<dbReference type="GO" id="GO:0015031">
    <property type="term" value="P:protein transport"/>
    <property type="evidence" value="ECO:0007669"/>
    <property type="project" value="InterPro"/>
</dbReference>
<comment type="catalytic activity">
    <reaction evidence="1 10">
        <text>[protein]-peptidylproline (omega=180) = [protein]-peptidylproline (omega=0)</text>
        <dbReference type="Rhea" id="RHEA:16237"/>
        <dbReference type="Rhea" id="RHEA-COMP:10747"/>
        <dbReference type="Rhea" id="RHEA-COMP:10748"/>
        <dbReference type="ChEBI" id="CHEBI:83833"/>
        <dbReference type="ChEBI" id="CHEBI:83834"/>
        <dbReference type="EC" id="5.2.1.8"/>
    </reaction>
</comment>
<evidence type="ECO:0000313" key="13">
    <source>
        <dbReference type="EMBL" id="MCC2232489.1"/>
    </source>
</evidence>
<dbReference type="SUPFAM" id="SSF109998">
    <property type="entry name" value="Triger factor/SurA peptide-binding domain-like"/>
    <property type="match status" value="1"/>
</dbReference>
<comment type="function">
    <text evidence="9">Involved in protein export. Acts as a chaperone by maintaining the newly synthesized protein in an open conformation. Functions as a peptidyl-prolyl cis-trans isomerase.</text>
</comment>
<dbReference type="InterPro" id="IPR037041">
    <property type="entry name" value="Trigger_fac_C_sf"/>
</dbReference>
<proteinExistence type="inferred from homology"/>
<keyword evidence="11" id="KW-0175">Coiled coil</keyword>
<evidence type="ECO:0000313" key="14">
    <source>
        <dbReference type="Proteomes" id="UP001198182"/>
    </source>
</evidence>
<comment type="similarity">
    <text evidence="3">Belongs to the FKBP-type PPIase family. Tig subfamily.</text>
</comment>
<evidence type="ECO:0000256" key="5">
    <source>
        <dbReference type="ARBA" id="ARBA00023110"/>
    </source>
</evidence>
<protein>
    <recommendedName>
        <fullName evidence="10">peptidylprolyl isomerase</fullName>
        <ecNumber evidence="10">5.2.1.8</ecNumber>
    </recommendedName>
</protein>
<dbReference type="InterPro" id="IPR001179">
    <property type="entry name" value="PPIase_FKBP_dom"/>
</dbReference>
<organism evidence="13 14">
    <name type="scientific">Hominifimenecus microfluidus</name>
    <dbReference type="NCBI Taxonomy" id="2885348"/>
    <lineage>
        <taxon>Bacteria</taxon>
        <taxon>Bacillati</taxon>
        <taxon>Bacillota</taxon>
        <taxon>Clostridia</taxon>
        <taxon>Lachnospirales</taxon>
        <taxon>Lachnospiraceae</taxon>
        <taxon>Hominifimenecus</taxon>
    </lineage>
</organism>
<evidence type="ECO:0000256" key="6">
    <source>
        <dbReference type="ARBA" id="ARBA00023186"/>
    </source>
</evidence>
<dbReference type="EC" id="5.2.1.8" evidence="10"/>
<evidence type="ECO:0000259" key="12">
    <source>
        <dbReference type="PROSITE" id="PS50059"/>
    </source>
</evidence>
<dbReference type="GO" id="GO:0051301">
    <property type="term" value="P:cell division"/>
    <property type="evidence" value="ECO:0007669"/>
    <property type="project" value="UniProtKB-KW"/>
</dbReference>
<dbReference type="InterPro" id="IPR046357">
    <property type="entry name" value="PPIase_dom_sf"/>
</dbReference>
<evidence type="ECO:0000256" key="10">
    <source>
        <dbReference type="PROSITE-ProRule" id="PRU00277"/>
    </source>
</evidence>
<dbReference type="GO" id="GO:0005737">
    <property type="term" value="C:cytoplasm"/>
    <property type="evidence" value="ECO:0007669"/>
    <property type="project" value="UniProtKB-SubCell"/>
</dbReference>
<evidence type="ECO:0000256" key="2">
    <source>
        <dbReference type="ARBA" id="ARBA00004496"/>
    </source>
</evidence>
<comment type="subcellular location">
    <subcellularLocation>
        <location evidence="2">Cytoplasm</location>
    </subcellularLocation>
</comment>
<sequence length="325" mass="36477">MSEQRRTGIILGEYKGLQVPGFDRAITDEDVMESLRRLQAQNVYHQEVEGRPVQNGDIATIDYEGFYKGKPFQGGKGSEYPLEIGSGSFIPGFEEQIIGHMPGEEFDIEVMFPEQYHSADLAGKPAVFRIYLHKTEEKIVPELNDAFAAAVSEYNTLAEYKEYLRELEVQRREQAAKNAAMEQALQKAIANAQMEEYAATEEYEALVRDAEDQLIGRFEQDLQAQGITMDQYLSMTQETMEGLHRQVHPSAEQKVQAELVLEAVAETEGLDVTEEEVEIAVAQLAAQYQVNLAAMKNALDMDALRQNLRINKAASLIADSAVEIF</sequence>
<keyword evidence="5 10" id="KW-0697">Rotamase</keyword>
<evidence type="ECO:0000256" key="9">
    <source>
        <dbReference type="ARBA" id="ARBA00024849"/>
    </source>
</evidence>
<evidence type="ECO:0000256" key="3">
    <source>
        <dbReference type="ARBA" id="ARBA00005464"/>
    </source>
</evidence>
<gene>
    <name evidence="13" type="primary">tig</name>
    <name evidence="13" type="ORF">LKD81_16080</name>
</gene>
<dbReference type="FunFam" id="3.10.50.40:FF:000001">
    <property type="entry name" value="Trigger factor"/>
    <property type="match status" value="1"/>
</dbReference>
<dbReference type="InterPro" id="IPR027304">
    <property type="entry name" value="Trigger_fact/SurA_dom_sf"/>
</dbReference>
<keyword evidence="14" id="KW-1185">Reference proteome</keyword>
<evidence type="ECO:0000256" key="8">
    <source>
        <dbReference type="ARBA" id="ARBA00023306"/>
    </source>
</evidence>
<comment type="caution">
    <text evidence="13">The sequence shown here is derived from an EMBL/GenBank/DDBJ whole genome shotgun (WGS) entry which is preliminary data.</text>
</comment>
<evidence type="ECO:0000256" key="4">
    <source>
        <dbReference type="ARBA" id="ARBA00022618"/>
    </source>
</evidence>
<dbReference type="NCBIfam" id="TIGR00115">
    <property type="entry name" value="tig"/>
    <property type="match status" value="1"/>
</dbReference>
<reference evidence="13" key="1">
    <citation type="submission" date="2021-10" db="EMBL/GenBank/DDBJ databases">
        <title>Anaerobic single-cell dispensing facilitates the cultivation of human gut bacteria.</title>
        <authorList>
            <person name="Afrizal A."/>
        </authorList>
    </citation>
    <scope>NUCLEOTIDE SEQUENCE</scope>
    <source>
        <strain evidence="13">CLA-AA-H215</strain>
    </source>
</reference>
<dbReference type="AlphaFoldDB" id="A0AAE3ED51"/>
<dbReference type="RefSeq" id="WP_308454894.1">
    <property type="nucleotide sequence ID" value="NZ_JAJEQR010000070.1"/>
</dbReference>
<dbReference type="Gene3D" id="3.10.50.40">
    <property type="match status" value="1"/>
</dbReference>
<dbReference type="InterPro" id="IPR005215">
    <property type="entry name" value="Trig_fac"/>
</dbReference>
<name>A0AAE3ED51_9FIRM</name>
<keyword evidence="7 10" id="KW-0413">Isomerase</keyword>
<dbReference type="Pfam" id="PF05698">
    <property type="entry name" value="Trigger_C"/>
    <property type="match status" value="1"/>
</dbReference>
<accession>A0AAE3ED51</accession>
<dbReference type="SUPFAM" id="SSF54534">
    <property type="entry name" value="FKBP-like"/>
    <property type="match status" value="1"/>
</dbReference>
<dbReference type="PROSITE" id="PS50059">
    <property type="entry name" value="FKBP_PPIASE"/>
    <property type="match status" value="1"/>
</dbReference>
<dbReference type="Gene3D" id="1.10.3120.10">
    <property type="entry name" value="Trigger factor, C-terminal domain"/>
    <property type="match status" value="1"/>
</dbReference>
<feature type="domain" description="PPIase FKBP-type" evidence="12">
    <location>
        <begin position="56"/>
        <end position="155"/>
    </location>
</feature>
<dbReference type="Pfam" id="PF00254">
    <property type="entry name" value="FKBP_C"/>
    <property type="match status" value="1"/>
</dbReference>
<dbReference type="GO" id="GO:0006457">
    <property type="term" value="P:protein folding"/>
    <property type="evidence" value="ECO:0007669"/>
    <property type="project" value="InterPro"/>
</dbReference>
<dbReference type="EMBL" id="JAJEQR010000070">
    <property type="protein sequence ID" value="MCC2232489.1"/>
    <property type="molecule type" value="Genomic_DNA"/>
</dbReference>
<keyword evidence="8" id="KW-0131">Cell cycle</keyword>
<evidence type="ECO:0000256" key="11">
    <source>
        <dbReference type="SAM" id="Coils"/>
    </source>
</evidence>
<dbReference type="Proteomes" id="UP001198182">
    <property type="component" value="Unassembled WGS sequence"/>
</dbReference>
<evidence type="ECO:0000256" key="1">
    <source>
        <dbReference type="ARBA" id="ARBA00000971"/>
    </source>
</evidence>
<evidence type="ECO:0000256" key="7">
    <source>
        <dbReference type="ARBA" id="ARBA00023235"/>
    </source>
</evidence>